<comment type="subcellular location">
    <subcellularLocation>
        <location evidence="1 10">Cell membrane</location>
        <topology evidence="1 10">Multi-pass membrane protein</topology>
    </subcellularLocation>
</comment>
<comment type="function">
    <text evidence="9 10">Fluoride-specific ion channel. Important for reducing fluoride concentration in the cell, thus reducing its toxicity.</text>
</comment>
<dbReference type="GO" id="GO:0046872">
    <property type="term" value="F:metal ion binding"/>
    <property type="evidence" value="ECO:0007669"/>
    <property type="project" value="UniProtKB-KW"/>
</dbReference>
<comment type="catalytic activity">
    <reaction evidence="8">
        <text>fluoride(in) = fluoride(out)</text>
        <dbReference type="Rhea" id="RHEA:76159"/>
        <dbReference type="ChEBI" id="CHEBI:17051"/>
    </reaction>
    <physiologicalReaction direction="left-to-right" evidence="8">
        <dbReference type="Rhea" id="RHEA:76160"/>
    </physiologicalReaction>
</comment>
<dbReference type="PANTHER" id="PTHR28259:SF1">
    <property type="entry name" value="FLUORIDE EXPORT PROTEIN 1-RELATED"/>
    <property type="match status" value="1"/>
</dbReference>
<feature type="transmembrane region" description="Helical" evidence="10">
    <location>
        <begin position="47"/>
        <end position="71"/>
    </location>
</feature>
<keyword evidence="5 10" id="KW-0472">Membrane</keyword>
<dbReference type="STRING" id="471856.Jden_0925"/>
<feature type="binding site" evidence="10">
    <location>
        <position position="94"/>
    </location>
    <ligand>
        <name>Na(+)</name>
        <dbReference type="ChEBI" id="CHEBI:29101"/>
        <note>structural</note>
    </ligand>
</feature>
<dbReference type="Proteomes" id="UP000000628">
    <property type="component" value="Chromosome"/>
</dbReference>
<feature type="transmembrane region" description="Helical" evidence="10">
    <location>
        <begin position="83"/>
        <end position="101"/>
    </location>
</feature>
<dbReference type="PANTHER" id="PTHR28259">
    <property type="entry name" value="FLUORIDE EXPORT PROTEIN 1-RELATED"/>
    <property type="match status" value="1"/>
</dbReference>
<evidence type="ECO:0000256" key="8">
    <source>
        <dbReference type="ARBA" id="ARBA00035585"/>
    </source>
</evidence>
<comment type="similarity">
    <text evidence="7 10">Belongs to the fluoride channel Fluc/FEX (TC 1.A.43) family.</text>
</comment>
<dbReference type="HOGENOM" id="CLU_114342_1_0_11"/>
<evidence type="ECO:0000256" key="2">
    <source>
        <dbReference type="ARBA" id="ARBA00022475"/>
    </source>
</evidence>
<keyword evidence="10" id="KW-0813">Transport</keyword>
<dbReference type="eggNOG" id="COG0239">
    <property type="taxonomic scope" value="Bacteria"/>
</dbReference>
<evidence type="ECO:0000256" key="7">
    <source>
        <dbReference type="ARBA" id="ARBA00035120"/>
    </source>
</evidence>
<protein>
    <recommendedName>
        <fullName evidence="10">Fluoride-specific ion channel FluC</fullName>
    </recommendedName>
</protein>
<keyword evidence="3 10" id="KW-0812">Transmembrane</keyword>
<evidence type="ECO:0000256" key="4">
    <source>
        <dbReference type="ARBA" id="ARBA00022989"/>
    </source>
</evidence>
<feature type="binding site" evidence="10">
    <location>
        <position position="91"/>
    </location>
    <ligand>
        <name>Na(+)</name>
        <dbReference type="ChEBI" id="CHEBI:29101"/>
        <note>structural</note>
    </ligand>
</feature>
<keyword evidence="10" id="KW-0479">Metal-binding</keyword>
<keyword evidence="10" id="KW-0915">Sodium</keyword>
<dbReference type="RefSeq" id="WP_015771209.1">
    <property type="nucleotide sequence ID" value="NC_013174.1"/>
</dbReference>
<feature type="transmembrane region" description="Helical" evidence="10">
    <location>
        <begin position="113"/>
        <end position="136"/>
    </location>
</feature>
<dbReference type="HAMAP" id="MF_00454">
    <property type="entry name" value="FluC"/>
    <property type="match status" value="1"/>
</dbReference>
<keyword evidence="10" id="KW-0406">Ion transport</keyword>
<proteinExistence type="inferred from homology"/>
<dbReference type="EMBL" id="CP001706">
    <property type="protein sequence ID" value="ACV08581.1"/>
    <property type="molecule type" value="Genomic_DNA"/>
</dbReference>
<keyword evidence="2 10" id="KW-1003">Cell membrane</keyword>
<dbReference type="GO" id="GO:0005886">
    <property type="term" value="C:plasma membrane"/>
    <property type="evidence" value="ECO:0007669"/>
    <property type="project" value="UniProtKB-SubCell"/>
</dbReference>
<dbReference type="KEGG" id="jde:Jden_0925"/>
<evidence type="ECO:0000256" key="6">
    <source>
        <dbReference type="ARBA" id="ARBA00023303"/>
    </source>
</evidence>
<evidence type="ECO:0000256" key="9">
    <source>
        <dbReference type="ARBA" id="ARBA00049940"/>
    </source>
</evidence>
<gene>
    <name evidence="10" type="primary">fluC</name>
    <name evidence="10" type="synonym">crcB</name>
    <name evidence="11" type="ordered locus">Jden_0925</name>
</gene>
<dbReference type="AlphaFoldDB" id="C7R2V9"/>
<keyword evidence="6 10" id="KW-0407">Ion channel</keyword>
<organism evidence="11 12">
    <name type="scientific">Jonesia denitrificans (strain ATCC 14870 / DSM 20603 / BCRC 15368 / CIP 55.134 / JCM 11481 / NBRC 15587 / NCTC 10816 / Prevot 55134)</name>
    <name type="common">Listeria denitrificans</name>
    <dbReference type="NCBI Taxonomy" id="471856"/>
    <lineage>
        <taxon>Bacteria</taxon>
        <taxon>Bacillati</taxon>
        <taxon>Actinomycetota</taxon>
        <taxon>Actinomycetes</taxon>
        <taxon>Micrococcales</taxon>
        <taxon>Jonesiaceae</taxon>
        <taxon>Jonesia</taxon>
    </lineage>
</organism>
<feature type="transmembrane region" description="Helical" evidence="10">
    <location>
        <begin position="17"/>
        <end position="35"/>
    </location>
</feature>
<evidence type="ECO:0000313" key="11">
    <source>
        <dbReference type="EMBL" id="ACV08581.1"/>
    </source>
</evidence>
<evidence type="ECO:0000256" key="10">
    <source>
        <dbReference type="HAMAP-Rule" id="MF_00454"/>
    </source>
</evidence>
<accession>C7R2V9</accession>
<evidence type="ECO:0000256" key="3">
    <source>
        <dbReference type="ARBA" id="ARBA00022692"/>
    </source>
</evidence>
<dbReference type="InterPro" id="IPR003691">
    <property type="entry name" value="FluC"/>
</dbReference>
<keyword evidence="12" id="KW-1185">Reference proteome</keyword>
<evidence type="ECO:0000256" key="5">
    <source>
        <dbReference type="ARBA" id="ARBA00023136"/>
    </source>
</evidence>
<comment type="activity regulation">
    <text evidence="10">Na(+) is not transported, but it plays an essential structural role and its presence is essential for fluoride channel function.</text>
</comment>
<evidence type="ECO:0000313" key="12">
    <source>
        <dbReference type="Proteomes" id="UP000000628"/>
    </source>
</evidence>
<dbReference type="GO" id="GO:0062054">
    <property type="term" value="F:fluoride channel activity"/>
    <property type="evidence" value="ECO:0007669"/>
    <property type="project" value="UniProtKB-UniRule"/>
</dbReference>
<evidence type="ECO:0000256" key="1">
    <source>
        <dbReference type="ARBA" id="ARBA00004651"/>
    </source>
</evidence>
<dbReference type="GO" id="GO:0140114">
    <property type="term" value="P:cellular detoxification of fluoride"/>
    <property type="evidence" value="ECO:0007669"/>
    <property type="project" value="UniProtKB-UniRule"/>
</dbReference>
<reference evidence="11 12" key="1">
    <citation type="journal article" date="2009" name="Stand. Genomic Sci.">
        <title>Complete genome sequence of Jonesia denitrificans type strain (Prevot 55134).</title>
        <authorList>
            <person name="Pukall R."/>
            <person name="Gehrich-Schroter G."/>
            <person name="Lapidus A."/>
            <person name="Nolan M."/>
            <person name="Glavina Del Rio T."/>
            <person name="Lucas S."/>
            <person name="Chen F."/>
            <person name="Tice H."/>
            <person name="Pitluck S."/>
            <person name="Cheng J.F."/>
            <person name="Copeland A."/>
            <person name="Saunders E."/>
            <person name="Brettin T."/>
            <person name="Detter J.C."/>
            <person name="Bruce D."/>
            <person name="Goodwin L."/>
            <person name="Pati A."/>
            <person name="Ivanova N."/>
            <person name="Mavromatis K."/>
            <person name="Ovchinnikova G."/>
            <person name="Chen A."/>
            <person name="Palaniappan K."/>
            <person name="Land M."/>
            <person name="Hauser L."/>
            <person name="Chang Y.J."/>
            <person name="Jeffries C.D."/>
            <person name="Chain P."/>
            <person name="Goker M."/>
            <person name="Bristow J."/>
            <person name="Eisen J.A."/>
            <person name="Markowitz V."/>
            <person name="Hugenholtz P."/>
            <person name="Kyrpides N.C."/>
            <person name="Klenk H.P."/>
            <person name="Han C."/>
        </authorList>
    </citation>
    <scope>NUCLEOTIDE SEQUENCE [LARGE SCALE GENOMIC DNA]</scope>
    <source>
        <strain evidence="12">ATCC 14870 / DSM 20603 / BCRC 15368 / CIP 55.134 / JCM 11481 / NBRC 15587 / NCTC 10816 / Prevot 55134</strain>
    </source>
</reference>
<name>C7R2V9_JONDD</name>
<dbReference type="Pfam" id="PF02537">
    <property type="entry name" value="CRCB"/>
    <property type="match status" value="1"/>
</dbReference>
<keyword evidence="4 10" id="KW-1133">Transmembrane helix</keyword>
<sequence length="163" mass="16660">MTGPSTRERPLASQPRVVAAVAVGGGVGASLRYGLGEVFPTSVGAFPWTTVAINVGGSLLLGALLGFLVLAGTDHGWRRYLRVTLGTGMLGGFTTYSTFVIDITHQLVDARYLTAVVLAAGSVIAGVVAGGVGWVLGQSAWFALPGNARPSDNAMDSDGKEAL</sequence>